<reference evidence="4" key="1">
    <citation type="journal article" date="2009" name="Genome Res.">
        <title>Comparative genomic analyses of the human fungal pathogens Coccidioides and their relatives.</title>
        <authorList>
            <person name="Sharpton T.J."/>
            <person name="Stajich J.E."/>
            <person name="Rounsley S.D."/>
            <person name="Gardner M.J."/>
            <person name="Wortman J.R."/>
            <person name="Jordar V.S."/>
            <person name="Maiti R."/>
            <person name="Kodira C.D."/>
            <person name="Neafsey D.E."/>
            <person name="Zeng Q."/>
            <person name="Hung C.-Y."/>
            <person name="McMahan C."/>
            <person name="Muszewska A."/>
            <person name="Grynberg M."/>
            <person name="Mandel M.A."/>
            <person name="Kellner E.M."/>
            <person name="Barker B.M."/>
            <person name="Galgiani J.N."/>
            <person name="Orbach M.J."/>
            <person name="Kirkland T.N."/>
            <person name="Cole G.T."/>
            <person name="Henn M.R."/>
            <person name="Birren B.W."/>
            <person name="Taylor J.W."/>
        </authorList>
    </citation>
    <scope>NUCLEOTIDE SEQUENCE [LARGE SCALE GENOMIC DNA]</scope>
    <source>
        <strain evidence="4">UAMH 1704</strain>
    </source>
</reference>
<name>C4JYF2_UNCRE</name>
<dbReference type="GO" id="GO:0018423">
    <property type="term" value="F:protein C-terminal leucine carboxyl O-methyltransferase activity"/>
    <property type="evidence" value="ECO:0007669"/>
    <property type="project" value="TreeGrafter"/>
</dbReference>
<dbReference type="PANTHER" id="PTHR13600:SF21">
    <property type="entry name" value="LEUCINE CARBOXYL METHYLTRANSFERASE 1"/>
    <property type="match status" value="1"/>
</dbReference>
<evidence type="ECO:0000313" key="4">
    <source>
        <dbReference type="Proteomes" id="UP000002058"/>
    </source>
</evidence>
<dbReference type="VEuPathDB" id="FungiDB:UREG_07203"/>
<dbReference type="InterPro" id="IPR016651">
    <property type="entry name" value="LCMT1"/>
</dbReference>
<keyword evidence="4" id="KW-1185">Reference proteome</keyword>
<dbReference type="EMBL" id="CH476619">
    <property type="protein sequence ID" value="EEP82338.1"/>
    <property type="molecule type" value="Genomic_DNA"/>
</dbReference>
<dbReference type="PANTHER" id="PTHR13600">
    <property type="entry name" value="LEUCINE CARBOXYL METHYLTRANSFERASE"/>
    <property type="match status" value="1"/>
</dbReference>
<dbReference type="SUPFAM" id="SSF53335">
    <property type="entry name" value="S-adenosyl-L-methionine-dependent methyltransferases"/>
    <property type="match status" value="1"/>
</dbReference>
<proteinExistence type="predicted"/>
<dbReference type="InParanoid" id="C4JYF2"/>
<feature type="compositionally biased region" description="Basic and acidic residues" evidence="2">
    <location>
        <begin position="97"/>
        <end position="110"/>
    </location>
</feature>
<dbReference type="KEGG" id="ure:UREG_07203"/>
<sequence length="110" mass="12472">MISNLAARGIQLQTLNQYATLGLQRDRLRNAGFTSAQGAADIDFIWEKWIGEEEKERVGGLEMLDEIEEWRLLARHYCVAWGWRGGEDAGEGGSEFEAWRGLKEEQNEAA</sequence>
<organism evidence="3 4">
    <name type="scientific">Uncinocarpus reesii (strain UAMH 1704)</name>
    <dbReference type="NCBI Taxonomy" id="336963"/>
    <lineage>
        <taxon>Eukaryota</taxon>
        <taxon>Fungi</taxon>
        <taxon>Dikarya</taxon>
        <taxon>Ascomycota</taxon>
        <taxon>Pezizomycotina</taxon>
        <taxon>Eurotiomycetes</taxon>
        <taxon>Eurotiomycetidae</taxon>
        <taxon>Onygenales</taxon>
        <taxon>Onygenaceae</taxon>
        <taxon>Uncinocarpus</taxon>
    </lineage>
</organism>
<feature type="region of interest" description="Disordered" evidence="2">
    <location>
        <begin position="88"/>
        <end position="110"/>
    </location>
</feature>
<keyword evidence="1" id="KW-0949">S-adenosyl-L-methionine</keyword>
<dbReference type="Gene3D" id="3.40.50.150">
    <property type="entry name" value="Vaccinia Virus protein VP39"/>
    <property type="match status" value="1"/>
</dbReference>
<dbReference type="GeneID" id="8439805"/>
<dbReference type="AlphaFoldDB" id="C4JYF2"/>
<dbReference type="RefSeq" id="XP_002582430.1">
    <property type="nucleotide sequence ID" value="XM_002582384.1"/>
</dbReference>
<dbReference type="InterPro" id="IPR029063">
    <property type="entry name" value="SAM-dependent_MTases_sf"/>
</dbReference>
<evidence type="ECO:0000313" key="3">
    <source>
        <dbReference type="EMBL" id="EEP82338.1"/>
    </source>
</evidence>
<dbReference type="Proteomes" id="UP000002058">
    <property type="component" value="Unassembled WGS sequence"/>
</dbReference>
<dbReference type="STRING" id="336963.C4JYF2"/>
<evidence type="ECO:0000256" key="1">
    <source>
        <dbReference type="ARBA" id="ARBA00022691"/>
    </source>
</evidence>
<gene>
    <name evidence="3" type="ORF">UREG_07203</name>
</gene>
<protein>
    <submittedName>
        <fullName evidence="3">Uncharacterized protein</fullName>
    </submittedName>
</protein>
<dbReference type="OrthoDB" id="203237at2759"/>
<dbReference type="HOGENOM" id="CLU_2276478_0_0_1"/>
<dbReference type="eggNOG" id="KOG2918">
    <property type="taxonomic scope" value="Eukaryota"/>
</dbReference>
<evidence type="ECO:0000256" key="2">
    <source>
        <dbReference type="SAM" id="MobiDB-lite"/>
    </source>
</evidence>
<accession>C4JYF2</accession>